<reference evidence="3 4" key="1">
    <citation type="journal article" date="2021" name="Arch. Microbiol.">
        <title>Myceligenerans indicum sp. nov., an actinobacterium isolated from mangrove sediment of Sundarbans, India.</title>
        <authorList>
            <person name="Asha K."/>
            <person name="Bhadury P."/>
        </authorList>
    </citation>
    <scope>NUCLEOTIDE SEQUENCE [LARGE SCALE GENOMIC DNA]</scope>
    <source>
        <strain evidence="3 4">I2</strain>
    </source>
</reference>
<protein>
    <recommendedName>
        <fullName evidence="5">CD225/dispanin family protein</fullName>
    </recommendedName>
</protein>
<dbReference type="EMBL" id="JABBYC010000008">
    <property type="protein sequence ID" value="MBL0886124.1"/>
    <property type="molecule type" value="Genomic_DNA"/>
</dbReference>
<name>A0ABS1LIR3_9MICO</name>
<gene>
    <name evidence="3" type="ORF">HGK34_07530</name>
</gene>
<feature type="transmembrane region" description="Helical" evidence="2">
    <location>
        <begin position="86"/>
        <end position="111"/>
    </location>
</feature>
<keyword evidence="2" id="KW-0812">Transmembrane</keyword>
<feature type="region of interest" description="Disordered" evidence="1">
    <location>
        <begin position="1"/>
        <end position="20"/>
    </location>
</feature>
<evidence type="ECO:0000313" key="3">
    <source>
        <dbReference type="EMBL" id="MBL0886124.1"/>
    </source>
</evidence>
<feature type="compositionally biased region" description="Polar residues" evidence="1">
    <location>
        <begin position="1"/>
        <end position="16"/>
    </location>
</feature>
<keyword evidence="2" id="KW-0472">Membrane</keyword>
<keyword evidence="2" id="KW-1133">Transmembrane helix</keyword>
<proteinExistence type="predicted"/>
<evidence type="ECO:0000313" key="4">
    <source>
        <dbReference type="Proteomes" id="UP000675409"/>
    </source>
</evidence>
<dbReference type="RefSeq" id="WP_201845960.1">
    <property type="nucleotide sequence ID" value="NZ_JABBYC010000008.1"/>
</dbReference>
<dbReference type="Proteomes" id="UP000675409">
    <property type="component" value="Unassembled WGS sequence"/>
</dbReference>
<comment type="caution">
    <text evidence="3">The sequence shown here is derived from an EMBL/GenBank/DDBJ whole genome shotgun (WGS) entry which is preliminary data.</text>
</comment>
<feature type="transmembrane region" description="Helical" evidence="2">
    <location>
        <begin position="50"/>
        <end position="74"/>
    </location>
</feature>
<accession>A0ABS1LIR3</accession>
<keyword evidence="4" id="KW-1185">Reference proteome</keyword>
<evidence type="ECO:0008006" key="5">
    <source>
        <dbReference type="Google" id="ProtNLM"/>
    </source>
</evidence>
<evidence type="ECO:0000256" key="2">
    <source>
        <dbReference type="SAM" id="Phobius"/>
    </source>
</evidence>
<sequence length="120" mass="12352">MTSPDTETNTPETSGNKADDIAGKLAEAVTEATQSDATSEAAEEEDPQTVVFSLVGFFMAYIPIVGVIVNAIAVAKAGKEGFDLFLAKWGLVLAILSTVGALILVGLGFWLGVEVGSSGM</sequence>
<organism evidence="3 4">
    <name type="scientific">Myceligenerans indicum</name>
    <dbReference type="NCBI Taxonomy" id="2593663"/>
    <lineage>
        <taxon>Bacteria</taxon>
        <taxon>Bacillati</taxon>
        <taxon>Actinomycetota</taxon>
        <taxon>Actinomycetes</taxon>
        <taxon>Micrococcales</taxon>
        <taxon>Promicromonosporaceae</taxon>
        <taxon>Myceligenerans</taxon>
    </lineage>
</organism>
<evidence type="ECO:0000256" key="1">
    <source>
        <dbReference type="SAM" id="MobiDB-lite"/>
    </source>
</evidence>